<sequence>MAELQNVLRTRRLIKCLYVQHSFRTSDEQKEDKETDRRVVKLMELCGYVIAGYLGVTLVGIFPRRVVRPSYRLLQDTVVLGVTSIVLSQLCYPLVAAVLLTAVAVVIYSDLPAPWTDPNGKAVLITGCDSGLGQALALQLDRLGVTVFAGCLFMGGEGERALVQQASGRLTTLQMDVTDHDQVLAAARLVEDKLGGQCLHGVVNNAGILMAANMEVLSWADIQKVLQVNLLGVIAVYRAFMPLLRQRRRHRDTAARLVNVSSNTGIAPASQMGAYVASKAAVAQLGETWRYELRRLGVSVSTIVPSGFKTGILMYDREAAANRWWKAASPEVQEYFGRGCFIPPHSRKNYRDYLNADMDAVGACMVDALLSKHPRPFYYKGMLARSLTWLYLHSPSCVWDLIMPKIADFYYFPVRALEEDGVGQGEQSNSLIH</sequence>
<evidence type="ECO:0000313" key="4">
    <source>
        <dbReference type="EMBL" id="KAK3699666.1"/>
    </source>
</evidence>
<dbReference type="InterPro" id="IPR057326">
    <property type="entry name" value="KR_dom"/>
</dbReference>
<evidence type="ECO:0000259" key="3">
    <source>
        <dbReference type="SMART" id="SM00822"/>
    </source>
</evidence>
<dbReference type="InterPro" id="IPR020904">
    <property type="entry name" value="Sc_DH/Rdtase_CS"/>
</dbReference>
<dbReference type="EMBL" id="JAWDGP010007939">
    <property type="protein sequence ID" value="KAK3699666.1"/>
    <property type="molecule type" value="Genomic_DNA"/>
</dbReference>
<keyword evidence="2" id="KW-0812">Transmembrane</keyword>
<dbReference type="PANTHER" id="PTHR43313:SF50">
    <property type="entry name" value="GH26015P"/>
    <property type="match status" value="1"/>
</dbReference>
<keyword evidence="5" id="KW-1185">Reference proteome</keyword>
<dbReference type="GO" id="GO:0016491">
    <property type="term" value="F:oxidoreductase activity"/>
    <property type="evidence" value="ECO:0007669"/>
    <property type="project" value="UniProtKB-KW"/>
</dbReference>
<keyword evidence="2" id="KW-0472">Membrane</keyword>
<dbReference type="InterPro" id="IPR002347">
    <property type="entry name" value="SDR_fam"/>
</dbReference>
<evidence type="ECO:0000313" key="5">
    <source>
        <dbReference type="Proteomes" id="UP001283361"/>
    </source>
</evidence>
<feature type="domain" description="Ketoreductase" evidence="3">
    <location>
        <begin position="121"/>
        <end position="306"/>
    </location>
</feature>
<feature type="transmembrane region" description="Helical" evidence="2">
    <location>
        <begin position="47"/>
        <end position="67"/>
    </location>
</feature>
<keyword evidence="1" id="KW-0560">Oxidoreductase</keyword>
<evidence type="ECO:0000256" key="1">
    <source>
        <dbReference type="ARBA" id="ARBA00023002"/>
    </source>
</evidence>
<dbReference type="InterPro" id="IPR036291">
    <property type="entry name" value="NAD(P)-bd_dom_sf"/>
</dbReference>
<dbReference type="PROSITE" id="PS00061">
    <property type="entry name" value="ADH_SHORT"/>
    <property type="match status" value="1"/>
</dbReference>
<keyword evidence="2" id="KW-1133">Transmembrane helix</keyword>
<dbReference type="Proteomes" id="UP001283361">
    <property type="component" value="Unassembled WGS sequence"/>
</dbReference>
<protein>
    <recommendedName>
        <fullName evidence="3">Ketoreductase domain-containing protein</fullName>
    </recommendedName>
</protein>
<comment type="caution">
    <text evidence="4">The sequence shown here is derived from an EMBL/GenBank/DDBJ whole genome shotgun (WGS) entry which is preliminary data.</text>
</comment>
<dbReference type="SMART" id="SM00822">
    <property type="entry name" value="PKS_KR"/>
    <property type="match status" value="1"/>
</dbReference>
<dbReference type="GO" id="GO:0008202">
    <property type="term" value="P:steroid metabolic process"/>
    <property type="evidence" value="ECO:0007669"/>
    <property type="project" value="TreeGrafter"/>
</dbReference>
<feature type="transmembrane region" description="Helical" evidence="2">
    <location>
        <begin position="79"/>
        <end position="108"/>
    </location>
</feature>
<dbReference type="Gene3D" id="3.40.50.720">
    <property type="entry name" value="NAD(P)-binding Rossmann-like Domain"/>
    <property type="match status" value="1"/>
</dbReference>
<dbReference type="AlphaFoldDB" id="A0AAE0XNN3"/>
<reference evidence="4" key="1">
    <citation type="journal article" date="2023" name="G3 (Bethesda)">
        <title>A reference genome for the long-term kleptoplast-retaining sea slug Elysia crispata morphotype clarki.</title>
        <authorList>
            <person name="Eastman K.E."/>
            <person name="Pendleton A.L."/>
            <person name="Shaikh M.A."/>
            <person name="Suttiyut T."/>
            <person name="Ogas R."/>
            <person name="Tomko P."/>
            <person name="Gavelis G."/>
            <person name="Widhalm J.R."/>
            <person name="Wisecaver J.H."/>
        </authorList>
    </citation>
    <scope>NUCLEOTIDE SEQUENCE</scope>
    <source>
        <strain evidence="4">ECLA1</strain>
    </source>
</reference>
<accession>A0AAE0XNN3</accession>
<organism evidence="4 5">
    <name type="scientific">Elysia crispata</name>
    <name type="common">lettuce slug</name>
    <dbReference type="NCBI Taxonomy" id="231223"/>
    <lineage>
        <taxon>Eukaryota</taxon>
        <taxon>Metazoa</taxon>
        <taxon>Spiralia</taxon>
        <taxon>Lophotrochozoa</taxon>
        <taxon>Mollusca</taxon>
        <taxon>Gastropoda</taxon>
        <taxon>Heterobranchia</taxon>
        <taxon>Euthyneura</taxon>
        <taxon>Panpulmonata</taxon>
        <taxon>Sacoglossa</taxon>
        <taxon>Placobranchoidea</taxon>
        <taxon>Plakobranchidae</taxon>
        <taxon>Elysia</taxon>
    </lineage>
</organism>
<dbReference type="PANTHER" id="PTHR43313">
    <property type="entry name" value="SHORT-CHAIN DEHYDROGENASE/REDUCTASE FAMILY 9C"/>
    <property type="match status" value="1"/>
</dbReference>
<evidence type="ECO:0000256" key="2">
    <source>
        <dbReference type="SAM" id="Phobius"/>
    </source>
</evidence>
<name>A0AAE0XNN3_9GAST</name>
<dbReference type="SUPFAM" id="SSF51735">
    <property type="entry name" value="NAD(P)-binding Rossmann-fold domains"/>
    <property type="match status" value="1"/>
</dbReference>
<dbReference type="PRINTS" id="PR00081">
    <property type="entry name" value="GDHRDH"/>
</dbReference>
<gene>
    <name evidence="4" type="ORF">RRG08_062457</name>
</gene>
<dbReference type="Pfam" id="PF00106">
    <property type="entry name" value="adh_short"/>
    <property type="match status" value="1"/>
</dbReference>
<proteinExistence type="predicted"/>